<accession>A0ABQ8V6D1</accession>
<evidence type="ECO:0000313" key="3">
    <source>
        <dbReference type="Proteomes" id="UP001150217"/>
    </source>
</evidence>
<keyword evidence="1" id="KW-1133">Transmembrane helix</keyword>
<proteinExistence type="predicted"/>
<evidence type="ECO:0000256" key="1">
    <source>
        <dbReference type="SAM" id="Phobius"/>
    </source>
</evidence>
<feature type="transmembrane region" description="Helical" evidence="1">
    <location>
        <begin position="116"/>
        <end position="135"/>
    </location>
</feature>
<name>A0ABQ8V6D1_9AGAR</name>
<gene>
    <name evidence="2" type="ORF">C8R41DRAFT_869696</name>
</gene>
<protein>
    <submittedName>
        <fullName evidence="2">Uncharacterized protein</fullName>
    </submittedName>
</protein>
<feature type="transmembrane region" description="Helical" evidence="1">
    <location>
        <begin position="203"/>
        <end position="223"/>
    </location>
</feature>
<keyword evidence="1" id="KW-0812">Transmembrane</keyword>
<dbReference type="Proteomes" id="UP001150217">
    <property type="component" value="Unassembled WGS sequence"/>
</dbReference>
<evidence type="ECO:0000313" key="2">
    <source>
        <dbReference type="EMBL" id="KAJ4476553.1"/>
    </source>
</evidence>
<feature type="transmembrane region" description="Helical" evidence="1">
    <location>
        <begin position="155"/>
        <end position="182"/>
    </location>
</feature>
<reference evidence="2" key="1">
    <citation type="submission" date="2022-08" db="EMBL/GenBank/DDBJ databases">
        <title>A Global Phylogenomic Analysis of the Shiitake Genus Lentinula.</title>
        <authorList>
            <consortium name="DOE Joint Genome Institute"/>
            <person name="Sierra-Patev S."/>
            <person name="Min B."/>
            <person name="Naranjo-Ortiz M."/>
            <person name="Looney B."/>
            <person name="Konkel Z."/>
            <person name="Slot J.C."/>
            <person name="Sakamoto Y."/>
            <person name="Steenwyk J.L."/>
            <person name="Rokas A."/>
            <person name="Carro J."/>
            <person name="Camarero S."/>
            <person name="Ferreira P."/>
            <person name="Molpeceres G."/>
            <person name="Ruiz-Duenas F.J."/>
            <person name="Serrano A."/>
            <person name="Henrissat B."/>
            <person name="Drula E."/>
            <person name="Hughes K.W."/>
            <person name="Mata J.L."/>
            <person name="Ishikawa N.K."/>
            <person name="Vargas-Isla R."/>
            <person name="Ushijima S."/>
            <person name="Smith C.A."/>
            <person name="Ahrendt S."/>
            <person name="Andreopoulos W."/>
            <person name="He G."/>
            <person name="Labutti K."/>
            <person name="Lipzen A."/>
            <person name="Ng V."/>
            <person name="Riley R."/>
            <person name="Sandor L."/>
            <person name="Barry K."/>
            <person name="Martinez A.T."/>
            <person name="Xiao Y."/>
            <person name="Gibbons J.G."/>
            <person name="Terashima K."/>
            <person name="Grigoriev I.V."/>
            <person name="Hibbett D.S."/>
        </authorList>
    </citation>
    <scope>NUCLEOTIDE SEQUENCE</scope>
    <source>
        <strain evidence="2">RHP3577 ss4</strain>
    </source>
</reference>
<keyword evidence="3" id="KW-1185">Reference proteome</keyword>
<comment type="caution">
    <text evidence="2">The sequence shown here is derived from an EMBL/GenBank/DDBJ whole genome shotgun (WGS) entry which is preliminary data.</text>
</comment>
<sequence length="327" mass="36173">MAPQQMLFSEIFGSIQSYFILVMFEVLFLVLKLQSTTVLSIIEETHLTVLQINSYLEVHTSALGMSFDDGSLFKSYSILIVAQRGIYVAANIIADTILLYRCYLVWGSRKYVTPSLAMLSLVNTAVAVFGVVLVAKNDQEQVIVQTEYAPAGPAIISLIFPSINLFTNLAMTGLIAGRMWWLAHVTQQLLGVSKSHDKSIRQIVALMLESSSIYPVALIISMVVNQLLLVDTQPFLTIIVVSRMKGIVPTLMLVKIELKIEIEDGSDKNVASNDVEALVQTVPPNGVDTITPYYIQPLHISDQDKLPTAREEHVRISPRKVKAGHNA</sequence>
<dbReference type="EMBL" id="JANVFT010000070">
    <property type="protein sequence ID" value="KAJ4476553.1"/>
    <property type="molecule type" value="Genomic_DNA"/>
</dbReference>
<feature type="transmembrane region" description="Helical" evidence="1">
    <location>
        <begin position="12"/>
        <end position="31"/>
    </location>
</feature>
<feature type="transmembrane region" description="Helical" evidence="1">
    <location>
        <begin position="85"/>
        <end position="104"/>
    </location>
</feature>
<organism evidence="2 3">
    <name type="scientific">Lentinula lateritia</name>
    <dbReference type="NCBI Taxonomy" id="40482"/>
    <lineage>
        <taxon>Eukaryota</taxon>
        <taxon>Fungi</taxon>
        <taxon>Dikarya</taxon>
        <taxon>Basidiomycota</taxon>
        <taxon>Agaricomycotina</taxon>
        <taxon>Agaricomycetes</taxon>
        <taxon>Agaricomycetidae</taxon>
        <taxon>Agaricales</taxon>
        <taxon>Marasmiineae</taxon>
        <taxon>Omphalotaceae</taxon>
        <taxon>Lentinula</taxon>
    </lineage>
</organism>
<keyword evidence="1" id="KW-0472">Membrane</keyword>